<dbReference type="RefSeq" id="WP_251374137.1">
    <property type="nucleotide sequence ID" value="NZ_CP047166.1"/>
</dbReference>
<reference evidence="2 3" key="1">
    <citation type="submission" date="2019-12" db="EMBL/GenBank/DDBJ databases">
        <title>Complete Genome Sequence of a Quorum-Sensing Bacterium,Rhodobacteraceae bacterium C31, Isolated from a marine microalgae symbiotic bacteria.</title>
        <authorList>
            <person name="Zhang Y."/>
        </authorList>
    </citation>
    <scope>NUCLEOTIDE SEQUENCE [LARGE SCALE GENOMIC DNA]</scope>
    <source>
        <strain evidence="2 3">C31</strain>
    </source>
</reference>
<gene>
    <name evidence="2" type="ORF">GQA70_18095</name>
</gene>
<dbReference type="EMBL" id="CP047166">
    <property type="protein sequence ID" value="QRF68048.1"/>
    <property type="molecule type" value="Genomic_DNA"/>
</dbReference>
<protein>
    <submittedName>
        <fullName evidence="2">Uncharacterized protein</fullName>
    </submittedName>
</protein>
<evidence type="ECO:0000256" key="1">
    <source>
        <dbReference type="SAM" id="MobiDB-lite"/>
    </source>
</evidence>
<feature type="region of interest" description="Disordered" evidence="1">
    <location>
        <begin position="1"/>
        <end position="24"/>
    </location>
</feature>
<sequence>MLSDKGQYNRTKRNQRRRFLSDKCAADNRRKTDGRWQSKDQCGAARNDRRAYSKVSAILNARRNKLLSRQVEIIKIKIVILDRIRKPTCRFLDHC</sequence>
<evidence type="ECO:0000313" key="3">
    <source>
        <dbReference type="Proteomes" id="UP000596387"/>
    </source>
</evidence>
<accession>A0ABX7FEC5</accession>
<proteinExistence type="predicted"/>
<organism evidence="2 3">
    <name type="scientific">Ponticoccus alexandrii</name>
    <dbReference type="NCBI Taxonomy" id="1943633"/>
    <lineage>
        <taxon>Bacteria</taxon>
        <taxon>Pseudomonadati</taxon>
        <taxon>Pseudomonadota</taxon>
        <taxon>Alphaproteobacteria</taxon>
        <taxon>Rhodobacterales</taxon>
        <taxon>Roseobacteraceae</taxon>
        <taxon>Ponticoccus</taxon>
    </lineage>
</organism>
<evidence type="ECO:0000313" key="2">
    <source>
        <dbReference type="EMBL" id="QRF68048.1"/>
    </source>
</evidence>
<dbReference type="Proteomes" id="UP000596387">
    <property type="component" value="Chromosome"/>
</dbReference>
<name>A0ABX7FEC5_9RHOB</name>
<keyword evidence="3" id="KW-1185">Reference proteome</keyword>